<evidence type="ECO:0000256" key="3">
    <source>
        <dbReference type="ARBA" id="ARBA00022801"/>
    </source>
</evidence>
<evidence type="ECO:0000256" key="2">
    <source>
        <dbReference type="ARBA" id="ARBA00022487"/>
    </source>
</evidence>
<dbReference type="InterPro" id="IPR014186">
    <property type="entry name" value="S-formylglutathione_hydrol"/>
</dbReference>
<dbReference type="GO" id="GO:0018738">
    <property type="term" value="F:S-formylglutathione hydrolase activity"/>
    <property type="evidence" value="ECO:0007669"/>
    <property type="project" value="UniProtKB-EC"/>
</dbReference>
<dbReference type="Pfam" id="PF00756">
    <property type="entry name" value="Esterase"/>
    <property type="match status" value="1"/>
</dbReference>
<keyword evidence="2 6" id="KW-0719">Serine esterase</keyword>
<comment type="caution">
    <text evidence="7">The sequence shown here is derived from an EMBL/GenBank/DDBJ whole genome shotgun (WGS) entry which is preliminary data.</text>
</comment>
<evidence type="ECO:0000256" key="5">
    <source>
        <dbReference type="NCBIfam" id="TIGR02821"/>
    </source>
</evidence>
<keyword evidence="8" id="KW-1185">Reference proteome</keyword>
<accession>A0ABT5IUN7</accession>
<gene>
    <name evidence="7" type="primary">fghA</name>
    <name evidence="7" type="ORF">PQU95_03540</name>
</gene>
<dbReference type="InterPro" id="IPR029058">
    <property type="entry name" value="AB_hydrolase_fold"/>
</dbReference>
<evidence type="ECO:0000256" key="1">
    <source>
        <dbReference type="ARBA" id="ARBA00005622"/>
    </source>
</evidence>
<proteinExistence type="inferred from homology"/>
<dbReference type="EC" id="3.1.2.12" evidence="5 6"/>
<dbReference type="Proteomes" id="UP001219956">
    <property type="component" value="Unassembled WGS sequence"/>
</dbReference>
<organism evidence="7 8">
    <name type="scientific">Vogesella aquatica</name>
    <dbReference type="NCBI Taxonomy" id="2984206"/>
    <lineage>
        <taxon>Bacteria</taxon>
        <taxon>Pseudomonadati</taxon>
        <taxon>Pseudomonadota</taxon>
        <taxon>Betaproteobacteria</taxon>
        <taxon>Neisseriales</taxon>
        <taxon>Chromobacteriaceae</taxon>
        <taxon>Vogesella</taxon>
    </lineage>
</organism>
<evidence type="ECO:0000313" key="7">
    <source>
        <dbReference type="EMBL" id="MDC7716294.1"/>
    </source>
</evidence>
<dbReference type="SUPFAM" id="SSF53474">
    <property type="entry name" value="alpha/beta-Hydrolases"/>
    <property type="match status" value="1"/>
</dbReference>
<keyword evidence="3 6" id="KW-0378">Hydrolase</keyword>
<name>A0ABT5IUN7_9NEIS</name>
<dbReference type="PANTHER" id="PTHR10061">
    <property type="entry name" value="S-FORMYLGLUTATHIONE HYDROLASE"/>
    <property type="match status" value="1"/>
</dbReference>
<comment type="function">
    <text evidence="6">Serine hydrolase involved in the detoxification of formaldehyde.</text>
</comment>
<comment type="catalytic activity">
    <reaction evidence="4 6">
        <text>S-formylglutathione + H2O = formate + glutathione + H(+)</text>
        <dbReference type="Rhea" id="RHEA:14961"/>
        <dbReference type="ChEBI" id="CHEBI:15377"/>
        <dbReference type="ChEBI" id="CHEBI:15378"/>
        <dbReference type="ChEBI" id="CHEBI:15740"/>
        <dbReference type="ChEBI" id="CHEBI:57688"/>
        <dbReference type="ChEBI" id="CHEBI:57925"/>
        <dbReference type="EC" id="3.1.2.12"/>
    </reaction>
</comment>
<sequence length="279" mass="29732">MEQISCNRSFGGEHRQYTHASAVLGCSMRFAVYLPPAALAGARVPLLYWLSGLTCSDENFMQKAGAQRVAAELGIAIVAPDTSPRGAAVADDPAYDLGQGAGFYLNATQAPWAAHYRMYDYVSQELPALLAAHFDFGPAAIAGHSMGGHGALLCALKRPQDYVSVSAFSPIAHPVNVPWGQKAFAAYLGDDPAAWPAWDASVLMAAANPATALPCRVDVGLADGFLDSQLQPQALEAAAASSGYPLQLHRHEGYDHSYYFVASFIEAQLRFHAAYLARA</sequence>
<evidence type="ECO:0000313" key="8">
    <source>
        <dbReference type="Proteomes" id="UP001219956"/>
    </source>
</evidence>
<reference evidence="7 8" key="1">
    <citation type="submission" date="2023-01" db="EMBL/GenBank/DDBJ databases">
        <title>Novel species of the genus Vogesella isolated from rivers.</title>
        <authorList>
            <person name="Lu H."/>
        </authorList>
    </citation>
    <scope>NUCLEOTIDE SEQUENCE [LARGE SCALE GENOMIC DNA]</scope>
    <source>
        <strain evidence="7 8">DC21W</strain>
    </source>
</reference>
<evidence type="ECO:0000256" key="6">
    <source>
        <dbReference type="RuleBase" id="RU363068"/>
    </source>
</evidence>
<comment type="similarity">
    <text evidence="1 6">Belongs to the esterase D family.</text>
</comment>
<evidence type="ECO:0000256" key="4">
    <source>
        <dbReference type="ARBA" id="ARBA00047590"/>
    </source>
</evidence>
<dbReference type="Gene3D" id="3.40.50.1820">
    <property type="entry name" value="alpha/beta hydrolase"/>
    <property type="match status" value="1"/>
</dbReference>
<dbReference type="InterPro" id="IPR000801">
    <property type="entry name" value="Esterase-like"/>
</dbReference>
<dbReference type="PANTHER" id="PTHR10061:SF1">
    <property type="entry name" value="S-FORMYLGLUTATHIONE HYDROLASE YEIG"/>
    <property type="match status" value="1"/>
</dbReference>
<dbReference type="NCBIfam" id="TIGR02821">
    <property type="entry name" value="fghA_ester_D"/>
    <property type="match status" value="1"/>
</dbReference>
<dbReference type="EMBL" id="JAQQLF010000004">
    <property type="protein sequence ID" value="MDC7716294.1"/>
    <property type="molecule type" value="Genomic_DNA"/>
</dbReference>
<protein>
    <recommendedName>
        <fullName evidence="5 6">S-formylglutathione hydrolase</fullName>
        <ecNumber evidence="5 6">3.1.2.12</ecNumber>
    </recommendedName>
</protein>